<evidence type="ECO:0000313" key="9">
    <source>
        <dbReference type="Proteomes" id="UP000004947"/>
    </source>
</evidence>
<name>A6DJ78_9BACT</name>
<keyword evidence="3" id="KW-0479">Metal-binding</keyword>
<dbReference type="GO" id="GO:0046872">
    <property type="term" value="F:metal ion binding"/>
    <property type="evidence" value="ECO:0007669"/>
    <property type="project" value="UniProtKB-KW"/>
</dbReference>
<dbReference type="InterPro" id="IPR000917">
    <property type="entry name" value="Sulfatase_N"/>
</dbReference>
<dbReference type="InterPro" id="IPR035874">
    <property type="entry name" value="IDS"/>
</dbReference>
<comment type="similarity">
    <text evidence="2">Belongs to the sulfatase family.</text>
</comment>
<proteinExistence type="inferred from homology"/>
<keyword evidence="4" id="KW-0732">Signal</keyword>
<dbReference type="eggNOG" id="COG3119">
    <property type="taxonomic scope" value="Bacteria"/>
</dbReference>
<feature type="domain" description="Sulfatase N-terminal" evidence="7">
    <location>
        <begin position="19"/>
        <end position="362"/>
    </location>
</feature>
<evidence type="ECO:0000256" key="4">
    <source>
        <dbReference type="ARBA" id="ARBA00022729"/>
    </source>
</evidence>
<evidence type="ECO:0000256" key="1">
    <source>
        <dbReference type="ARBA" id="ARBA00001913"/>
    </source>
</evidence>
<dbReference type="Gene3D" id="3.40.720.10">
    <property type="entry name" value="Alkaline Phosphatase, subunit A"/>
    <property type="match status" value="1"/>
</dbReference>
<sequence>MKFFITLLVLMSSAYGKYNILFISADDLNNDIGPYGNTFVKTPNLDRLAKMSTTFTKAYCQQPLCGPSRASVMSGLRPNTSKCYKLNDKIREKVPDVVTLPQYFMKKGYFSGRAGKIYHYNNPAGIGSDGADDVLSWQQRHNPVGIDKKHEEKIIRFPGHKNGTKGQLGISMSYWDPVSEDEEHTDGMVTSKTIEMIENNKDIPFFVACGFFRPHCPYVAPKKYFDLYPMESIELENFSEAIKDLDDVPPMALTKSGKYKHRANHEQAKKCKQAYYASISFLDAQVGRLLDCLEENHLLEKTIIVFWSDHGYFLGEKGLWYKAKNFERALLSPMMISIPGQKANKFEQPVELLDIYPTLIDASFDEAYDKLDGESLVSYMKNPKKERLAPAISQNYYTVDKQGYSIRSQRWRYTEWMEGDAGLELYDHNNDPEEKVNLAQKPEYASVIKELSKELRKHSQMSIK</sequence>
<dbReference type="GO" id="GO:0004423">
    <property type="term" value="F:iduronate-2-sulfatase activity"/>
    <property type="evidence" value="ECO:0007669"/>
    <property type="project" value="InterPro"/>
</dbReference>
<evidence type="ECO:0000313" key="8">
    <source>
        <dbReference type="EMBL" id="EDM28514.1"/>
    </source>
</evidence>
<comment type="cofactor">
    <cofactor evidence="1">
        <name>Ca(2+)</name>
        <dbReference type="ChEBI" id="CHEBI:29108"/>
    </cofactor>
</comment>
<dbReference type="PANTHER" id="PTHR45953:SF1">
    <property type="entry name" value="IDURONATE 2-SULFATASE"/>
    <property type="match status" value="1"/>
</dbReference>
<keyword evidence="5" id="KW-0378">Hydrolase</keyword>
<dbReference type="InterPro" id="IPR017850">
    <property type="entry name" value="Alkaline_phosphatase_core_sf"/>
</dbReference>
<dbReference type="EMBL" id="ABCK01000005">
    <property type="protein sequence ID" value="EDM28514.1"/>
    <property type="molecule type" value="Genomic_DNA"/>
</dbReference>
<evidence type="ECO:0000256" key="2">
    <source>
        <dbReference type="ARBA" id="ARBA00008779"/>
    </source>
</evidence>
<accession>A6DJ78</accession>
<evidence type="ECO:0000256" key="6">
    <source>
        <dbReference type="ARBA" id="ARBA00022837"/>
    </source>
</evidence>
<evidence type="ECO:0000256" key="5">
    <source>
        <dbReference type="ARBA" id="ARBA00022801"/>
    </source>
</evidence>
<protein>
    <submittedName>
        <fullName evidence="8">Iduronate-2-sulfatase</fullName>
    </submittedName>
</protein>
<dbReference type="OrthoDB" id="9763552at2"/>
<dbReference type="RefSeq" id="WP_007277950.1">
    <property type="nucleotide sequence ID" value="NZ_ABCK01000005.1"/>
</dbReference>
<dbReference type="Proteomes" id="UP000004947">
    <property type="component" value="Unassembled WGS sequence"/>
</dbReference>
<keyword evidence="9" id="KW-1185">Reference proteome</keyword>
<dbReference type="CDD" id="cd16030">
    <property type="entry name" value="iduronate-2-sulfatase"/>
    <property type="match status" value="1"/>
</dbReference>
<dbReference type="InterPro" id="IPR024607">
    <property type="entry name" value="Sulfatase_CS"/>
</dbReference>
<dbReference type="AlphaFoldDB" id="A6DJ78"/>
<evidence type="ECO:0000256" key="3">
    <source>
        <dbReference type="ARBA" id="ARBA00022723"/>
    </source>
</evidence>
<dbReference type="GO" id="GO:0005737">
    <property type="term" value="C:cytoplasm"/>
    <property type="evidence" value="ECO:0007669"/>
    <property type="project" value="TreeGrafter"/>
</dbReference>
<keyword evidence="6" id="KW-0106">Calcium</keyword>
<dbReference type="PROSITE" id="PS00149">
    <property type="entry name" value="SULFATASE_2"/>
    <property type="match status" value="1"/>
</dbReference>
<organism evidence="8 9">
    <name type="scientific">Lentisphaera araneosa HTCC2155</name>
    <dbReference type="NCBI Taxonomy" id="313628"/>
    <lineage>
        <taxon>Bacteria</taxon>
        <taxon>Pseudomonadati</taxon>
        <taxon>Lentisphaerota</taxon>
        <taxon>Lentisphaeria</taxon>
        <taxon>Lentisphaerales</taxon>
        <taxon>Lentisphaeraceae</taxon>
        <taxon>Lentisphaera</taxon>
    </lineage>
</organism>
<evidence type="ECO:0000259" key="7">
    <source>
        <dbReference type="Pfam" id="PF00884"/>
    </source>
</evidence>
<dbReference type="Pfam" id="PF00884">
    <property type="entry name" value="Sulfatase"/>
    <property type="match status" value="1"/>
</dbReference>
<reference evidence="8 9" key="1">
    <citation type="journal article" date="2010" name="J. Bacteriol.">
        <title>Genome sequence of Lentisphaera araneosa HTCC2155T, the type species of the order Lentisphaerales in the phylum Lentisphaerae.</title>
        <authorList>
            <person name="Thrash J.C."/>
            <person name="Cho J.C."/>
            <person name="Vergin K.L."/>
            <person name="Morris R.M."/>
            <person name="Giovannoni S.J."/>
        </authorList>
    </citation>
    <scope>NUCLEOTIDE SEQUENCE [LARGE SCALE GENOMIC DNA]</scope>
    <source>
        <strain evidence="8 9">HTCC2155</strain>
    </source>
</reference>
<dbReference type="PANTHER" id="PTHR45953">
    <property type="entry name" value="IDURONATE 2-SULFATASE"/>
    <property type="match status" value="1"/>
</dbReference>
<dbReference type="SUPFAM" id="SSF53649">
    <property type="entry name" value="Alkaline phosphatase-like"/>
    <property type="match status" value="1"/>
</dbReference>
<comment type="caution">
    <text evidence="8">The sequence shown here is derived from an EMBL/GenBank/DDBJ whole genome shotgun (WGS) entry which is preliminary data.</text>
</comment>
<gene>
    <name evidence="8" type="ORF">LNTAR_11376</name>
</gene>
<dbReference type="STRING" id="313628.LNTAR_11376"/>